<dbReference type="Proteomes" id="UP001064879">
    <property type="component" value="Chromosome"/>
</dbReference>
<dbReference type="RefSeq" id="WP_265419257.1">
    <property type="nucleotide sequence ID" value="NZ_CP093443.1"/>
</dbReference>
<evidence type="ECO:0000313" key="2">
    <source>
        <dbReference type="Proteomes" id="UP001064879"/>
    </source>
</evidence>
<name>A0ABY5SQ40_9MICO</name>
<evidence type="ECO:0008006" key="3">
    <source>
        <dbReference type="Google" id="ProtNLM"/>
    </source>
</evidence>
<evidence type="ECO:0000313" key="1">
    <source>
        <dbReference type="EMBL" id="UVI36692.1"/>
    </source>
</evidence>
<proteinExistence type="predicted"/>
<sequence length="174" mass="19034">MNSPTAEQQRRDANERAILEAVRRELAEVPAADLENVKDAEALGSKMVAMVPRSAGGQLGRIIGPVYSTKALMTMWKITRQGVSKRVSDGRLFVLTVQGRTLFPAFQFDGKRVREDVLHLVGLLCDSADPFTIAQWLRTPLGEAGDRSPLELLDAGENALAENLAKCSVSRWSA</sequence>
<accession>A0ABY5SQ40</accession>
<dbReference type="EMBL" id="CP093443">
    <property type="protein sequence ID" value="UVI36692.1"/>
    <property type="molecule type" value="Genomic_DNA"/>
</dbReference>
<organism evidence="1 2">
    <name type="scientific">Brevibacterium spongiae</name>
    <dbReference type="NCBI Taxonomy" id="2909672"/>
    <lineage>
        <taxon>Bacteria</taxon>
        <taxon>Bacillati</taxon>
        <taxon>Actinomycetota</taxon>
        <taxon>Actinomycetes</taxon>
        <taxon>Micrococcales</taxon>
        <taxon>Brevibacteriaceae</taxon>
        <taxon>Brevibacterium</taxon>
    </lineage>
</organism>
<protein>
    <recommendedName>
        <fullName evidence="3">Antitoxin Xre/MbcA/ParS-like toxin-binding domain-containing protein</fullName>
    </recommendedName>
</protein>
<reference evidence="1" key="1">
    <citation type="submission" date="2022-03" db="EMBL/GenBank/DDBJ databases">
        <title>Brevibacterium spongiae sp. nov., isolated from marine sponge.</title>
        <authorList>
            <person name="Li Z."/>
            <person name="Zhang M."/>
        </authorList>
    </citation>
    <scope>NUCLEOTIDE SEQUENCE</scope>
    <source>
        <strain evidence="1">WHS-Z9</strain>
    </source>
</reference>
<gene>
    <name evidence="1" type="ORF">L1F31_03230</name>
</gene>
<keyword evidence="2" id="KW-1185">Reference proteome</keyword>